<gene>
    <name evidence="1" type="ORF">EUX54_04180</name>
</gene>
<dbReference type="GO" id="GO:0008893">
    <property type="term" value="F:guanosine-3',5'-bis(diphosphate) 3'-diphosphatase activity"/>
    <property type="evidence" value="ECO:0007669"/>
    <property type="project" value="TreeGrafter"/>
</dbReference>
<dbReference type="Gene3D" id="1.10.3210.10">
    <property type="entry name" value="Hypothetical protein af1432"/>
    <property type="match status" value="1"/>
</dbReference>
<dbReference type="SUPFAM" id="SSF109604">
    <property type="entry name" value="HD-domain/PDEase-like"/>
    <property type="match status" value="1"/>
</dbReference>
<protein>
    <submittedName>
        <fullName evidence="1">HD domain-containing protein</fullName>
    </submittedName>
</protein>
<dbReference type="RefSeq" id="WP_139990105.1">
    <property type="nucleotide sequence ID" value="NZ_SDPI01000013.1"/>
</dbReference>
<dbReference type="PANTHER" id="PTHR46246">
    <property type="entry name" value="GUANOSINE-3',5'-BIS(DIPHOSPHATE) 3'-PYROPHOSPHOHYDROLASE MESH1"/>
    <property type="match status" value="1"/>
</dbReference>
<dbReference type="InterPro" id="IPR052194">
    <property type="entry name" value="MESH1"/>
</dbReference>
<dbReference type="Proteomes" id="UP000318695">
    <property type="component" value="Unassembled WGS sequence"/>
</dbReference>
<proteinExistence type="predicted"/>
<dbReference type="AlphaFoldDB" id="A0A502JNJ1"/>
<evidence type="ECO:0000313" key="1">
    <source>
        <dbReference type="EMBL" id="TPH00730.1"/>
    </source>
</evidence>
<dbReference type="EMBL" id="SDPI01000013">
    <property type="protein sequence ID" value="TPH00730.1"/>
    <property type="molecule type" value="Genomic_DNA"/>
</dbReference>
<accession>A0A502JNJ1</accession>
<dbReference type="PANTHER" id="PTHR46246:SF1">
    <property type="entry name" value="GUANOSINE-3',5'-BIS(DIPHOSPHATE) 3'-PYROPHOSPHOHYDROLASE MESH1"/>
    <property type="match status" value="1"/>
</dbReference>
<comment type="caution">
    <text evidence="1">The sequence shown here is derived from an EMBL/GenBank/DDBJ whole genome shotgun (WGS) entry which is preliminary data.</text>
</comment>
<name>A0A502JNJ1_HAEHA</name>
<sequence>MWAEKAEVLARCLHHGQKDKAGKPYIEHLEFVVEHLDDSTDEMRAVAWLHDSVEDTAISIDEIQEQFGNVIANAILAISKRKDEDYQDYLIRVKQNALARSVKLADLQHNADLSRLPRIKEEDILRKEKYLAAMAFLLS</sequence>
<evidence type="ECO:0000313" key="2">
    <source>
        <dbReference type="Proteomes" id="UP000318695"/>
    </source>
</evidence>
<organism evidence="1 2">
    <name type="scientific">Haemophilus haemolyticus</name>
    <dbReference type="NCBI Taxonomy" id="726"/>
    <lineage>
        <taxon>Bacteria</taxon>
        <taxon>Pseudomonadati</taxon>
        <taxon>Pseudomonadota</taxon>
        <taxon>Gammaproteobacteria</taxon>
        <taxon>Pasteurellales</taxon>
        <taxon>Pasteurellaceae</taxon>
        <taxon>Haemophilus</taxon>
    </lineage>
</organism>
<dbReference type="Pfam" id="PF13328">
    <property type="entry name" value="HD_4"/>
    <property type="match status" value="1"/>
</dbReference>
<reference evidence="1 2" key="1">
    <citation type="submission" date="2019-01" db="EMBL/GenBank/DDBJ databases">
        <title>Comparative genomic analysis identifies haemin-independent Haemophilus haemolyticus: a formal re-classification of Haemophilus intermedius.</title>
        <authorList>
            <person name="Harris T.M."/>
            <person name="Price E.P."/>
            <person name="Sarovich D.S."/>
            <person name="Norskov-Lauritsen N."/>
            <person name="Beissbarth J."/>
            <person name="Chang A.B."/>
            <person name="Smith-Vaughan H.C."/>
        </authorList>
    </citation>
    <scope>NUCLEOTIDE SEQUENCE [LARGE SCALE GENOMIC DNA]</scope>
    <source>
        <strain evidence="1 2">CCUG 30218</strain>
    </source>
</reference>